<protein>
    <submittedName>
        <fullName evidence="1">Uncharacterized protein</fullName>
    </submittedName>
</protein>
<proteinExistence type="predicted"/>
<evidence type="ECO:0000313" key="2">
    <source>
        <dbReference type="Proteomes" id="UP000095706"/>
    </source>
</evidence>
<dbReference type="Proteomes" id="UP000095706">
    <property type="component" value="Unassembled WGS sequence"/>
</dbReference>
<dbReference type="AlphaFoldDB" id="A0A174G9B4"/>
<name>A0A174G9B4_9FIRM</name>
<gene>
    <name evidence="1" type="ORF">ERS852406_02318</name>
</gene>
<accession>A0A174G9B4</accession>
<sequence>MKTSQNKPLIFPNTMELFFSNCATRINNEIITQGKTAKDLYSDEKLVSRIRHNRRSDKQNRYLLTDTFIQEALIKSKLFNSKFDVLWGNEKEITETAFSIFYRIFLDMYSSELKDKYVPITDQVLIDYAPYARSLTYHDILKEQNIAHDDLSYGVIPDEIFSDLPSSRFLAISFLYKKCQFEFLKIFLDFTHNTTSFFKIDSIFKNNFIDTKFIELIKKYMPTSDSLGLRVQQLIISDISHSKDLIAEYPNTNETTALRRELVYLSSEYVFKIMKLQEKYLSLYLPNHSN</sequence>
<dbReference type="EMBL" id="CYYV01000010">
    <property type="protein sequence ID" value="CUO57706.1"/>
    <property type="molecule type" value="Genomic_DNA"/>
</dbReference>
<evidence type="ECO:0000313" key="1">
    <source>
        <dbReference type="EMBL" id="CUO57706.1"/>
    </source>
</evidence>
<organism evidence="1 2">
    <name type="scientific">Fusicatenibacter saccharivorans</name>
    <dbReference type="NCBI Taxonomy" id="1150298"/>
    <lineage>
        <taxon>Bacteria</taxon>
        <taxon>Bacillati</taxon>
        <taxon>Bacillota</taxon>
        <taxon>Clostridia</taxon>
        <taxon>Lachnospirales</taxon>
        <taxon>Lachnospiraceae</taxon>
        <taxon>Fusicatenibacter</taxon>
    </lineage>
</organism>
<dbReference type="RefSeq" id="WP_055228111.1">
    <property type="nucleotide sequence ID" value="NZ_CYYV01000010.1"/>
</dbReference>
<reference evidence="1 2" key="1">
    <citation type="submission" date="2015-09" db="EMBL/GenBank/DDBJ databases">
        <authorList>
            <consortium name="Pathogen Informatics"/>
        </authorList>
    </citation>
    <scope>NUCLEOTIDE SEQUENCE [LARGE SCALE GENOMIC DNA]</scope>
    <source>
        <strain evidence="1 2">2789STDY5608849</strain>
    </source>
</reference>